<feature type="compositionally biased region" description="Basic and acidic residues" evidence="1">
    <location>
        <begin position="1166"/>
        <end position="1176"/>
    </location>
</feature>
<sequence>MARRAGGDDDDESKENWDEMLDNSFDFSQDIEFGDGTAVRINSRARSKLPPSSMPPTPTAKVTVVELPTPLSAAEVGPAQPSNGAIQDSLSPTKDTSSAIEPPTATAPELPATNAAPVAAELPPTTPRAIESSWGKPAKPTAGATAEDAAAPASSRWWKASLSNNSTARPLQQPVQAQAVGSRNSANPNATPAPGRGNMPTRVEASDGNSSSNSGPAQRGGRGERGPRPGRGSRRNMAPIPTVVPPVLLRRPTQPPTAALGELRLAPELTSTATIVEPPVVEEPKLKGSTGDNVIPAPPAKAAAVAQKQQQQTQPVAQAEPGLNVPRNAKKATDPGSRKANGANNNTAEPSRLAENWRTGTAPKPPVFQPTASARVTTPVTAGDGSVEAARVPANAGRRRSTGAAKASGSGPLAPGPRPVPQQEKPDRTTTTNVKHSAAATATSWRAGPKPAAEASSSTPTSDDALGVIGAGRQRAQTHGAAGSSRTTVPGAYSGSSQSQMNGLVHVTPSTSLVTSPPLLPQTMLADILDEHEGSSHGQQSVCSPVKPQASTRGSSGGAPVPTTQAAGKNEAPAISRQQQSRLGYSVVPVMSNSSSSLFNVEGSPLMGSNSSYTVPVRPSFGHIDPGLFTWQGSHMGFHDARARQEYPLPGHSASEANSASREQPARWSNTSGTIGELPQGGVGSAVTFSSFSAGAGMLWMDPTHVAYDAEGRSFPAPMDSRASSHGDGANTSGSVSGSSTGGPNGFRAPGRALRPIGTRNVTGNNTQRNTRSRQGGANQPYVQGAPSPVPQSGQHPLFVPASHMHQSWLPHYSLMQPPTYGSAASGGRFGRASPHHSPQMTETSGSTGPPGVVPFMVPLTHSMDHQSMMASMPAQTSGKAGAFANMPQAQYVSEAFRPSPPPPPMYQYGYMSGPSTKPGKAGQSPVTTMAPAPHYHHGYPPQLPMPLSSHTGAPPHMAFMPMYIPGDHSAMGGNGNPAYYYGQQPQFSSAPPQGQPSYRQPQAPQLAGYPSAMQMADAQQGYPEQQTAATKQAEKLLGISRSSSTSTRERGGPSKGHNALPEPQQANTTDTAALPRTGSASKTHGSAPQARTGGDRNKNRGSGRRSERKPAPKTNDTGEASAKPRDRPPQKQRTDAKRTQQPGPKTDKARNKPPRPSNANAPVEAKAEGSGEKPPRRNRPGRGGGGGKKNTAIP</sequence>
<feature type="compositionally biased region" description="Polar residues" evidence="1">
    <location>
        <begin position="837"/>
        <end position="848"/>
    </location>
</feature>
<dbReference type="Proteomes" id="UP001151516">
    <property type="component" value="Unassembled WGS sequence"/>
</dbReference>
<feature type="compositionally biased region" description="Low complexity" evidence="1">
    <location>
        <begin position="239"/>
        <end position="252"/>
    </location>
</feature>
<evidence type="ECO:0000313" key="3">
    <source>
        <dbReference type="Proteomes" id="UP001151516"/>
    </source>
</evidence>
<feature type="region of interest" description="Disordered" evidence="1">
    <location>
        <begin position="532"/>
        <end position="580"/>
    </location>
</feature>
<evidence type="ECO:0000256" key="1">
    <source>
        <dbReference type="SAM" id="MobiDB-lite"/>
    </source>
</evidence>
<feature type="compositionally biased region" description="Polar residues" evidence="1">
    <location>
        <begin position="536"/>
        <end position="554"/>
    </location>
</feature>
<protein>
    <submittedName>
        <fullName evidence="2">Uncharacterized protein</fullName>
    </submittedName>
</protein>
<feature type="compositionally biased region" description="Basic and acidic residues" evidence="1">
    <location>
        <begin position="1123"/>
        <end position="1139"/>
    </location>
</feature>
<comment type="caution">
    <text evidence="2">The sequence shown here is derived from an EMBL/GenBank/DDBJ whole genome shotgun (WGS) entry which is preliminary data.</text>
</comment>
<feature type="compositionally biased region" description="Polar residues" evidence="1">
    <location>
        <begin position="80"/>
        <end position="99"/>
    </location>
</feature>
<feature type="compositionally biased region" description="Polar residues" evidence="1">
    <location>
        <begin position="655"/>
        <end position="674"/>
    </location>
</feature>
<feature type="compositionally biased region" description="Polar residues" evidence="1">
    <location>
        <begin position="760"/>
        <end position="782"/>
    </location>
</feature>
<name>A0A9W8L420_9FUNG</name>
<feature type="compositionally biased region" description="Polar residues" evidence="1">
    <location>
        <begin position="429"/>
        <end position="444"/>
    </location>
</feature>
<dbReference type="OrthoDB" id="5593462at2759"/>
<feature type="compositionally biased region" description="Polar residues" evidence="1">
    <location>
        <begin position="984"/>
        <end position="1004"/>
    </location>
</feature>
<feature type="compositionally biased region" description="Low complexity" evidence="1">
    <location>
        <begin position="451"/>
        <end position="465"/>
    </location>
</feature>
<feature type="compositionally biased region" description="Basic and acidic residues" evidence="1">
    <location>
        <begin position="1094"/>
        <end position="1111"/>
    </location>
</feature>
<feature type="region of interest" description="Disordered" evidence="1">
    <location>
        <begin position="983"/>
        <end position="1195"/>
    </location>
</feature>
<organism evidence="2 3">
    <name type="scientific">Coemansia spiralis</name>
    <dbReference type="NCBI Taxonomy" id="417178"/>
    <lineage>
        <taxon>Eukaryota</taxon>
        <taxon>Fungi</taxon>
        <taxon>Fungi incertae sedis</taxon>
        <taxon>Zoopagomycota</taxon>
        <taxon>Kickxellomycotina</taxon>
        <taxon>Kickxellomycetes</taxon>
        <taxon>Kickxellales</taxon>
        <taxon>Kickxellaceae</taxon>
        <taxon>Coemansia</taxon>
    </lineage>
</organism>
<feature type="compositionally biased region" description="Polar residues" evidence="1">
    <location>
        <begin position="484"/>
        <end position="502"/>
    </location>
</feature>
<feature type="region of interest" description="Disordered" evidence="1">
    <location>
        <begin position="717"/>
        <end position="797"/>
    </location>
</feature>
<feature type="compositionally biased region" description="Low complexity" evidence="1">
    <location>
        <begin position="822"/>
        <end position="833"/>
    </location>
</feature>
<feature type="compositionally biased region" description="Polar residues" evidence="1">
    <location>
        <begin position="161"/>
        <end position="190"/>
    </location>
</feature>
<dbReference type="EMBL" id="JANBTX010000132">
    <property type="protein sequence ID" value="KAJ2685850.1"/>
    <property type="molecule type" value="Genomic_DNA"/>
</dbReference>
<accession>A0A9W8L420</accession>
<keyword evidence="3" id="KW-1185">Reference proteome</keyword>
<dbReference type="AlphaFoldDB" id="A0A9W8L420"/>
<feature type="compositionally biased region" description="Acidic residues" evidence="1">
    <location>
        <begin position="8"/>
        <end position="21"/>
    </location>
</feature>
<proteinExistence type="predicted"/>
<feature type="compositionally biased region" description="Polar residues" evidence="1">
    <location>
        <begin position="370"/>
        <end position="380"/>
    </location>
</feature>
<gene>
    <name evidence="2" type="ORF">IWW39_004013</name>
</gene>
<evidence type="ECO:0000313" key="2">
    <source>
        <dbReference type="EMBL" id="KAJ2685850.1"/>
    </source>
</evidence>
<feature type="compositionally biased region" description="Low complexity" evidence="1">
    <location>
        <begin position="300"/>
        <end position="319"/>
    </location>
</feature>
<feature type="compositionally biased region" description="Low complexity" evidence="1">
    <location>
        <begin position="138"/>
        <end position="153"/>
    </location>
</feature>
<feature type="region of interest" description="Disordered" evidence="1">
    <location>
        <begin position="649"/>
        <end position="684"/>
    </location>
</feature>
<reference evidence="2" key="1">
    <citation type="submission" date="2022-07" db="EMBL/GenBank/DDBJ databases">
        <title>Phylogenomic reconstructions and comparative analyses of Kickxellomycotina fungi.</title>
        <authorList>
            <person name="Reynolds N.K."/>
            <person name="Stajich J.E."/>
            <person name="Barry K."/>
            <person name="Grigoriev I.V."/>
            <person name="Crous P."/>
            <person name="Smith M.E."/>
        </authorList>
    </citation>
    <scope>NUCLEOTIDE SEQUENCE</scope>
    <source>
        <strain evidence="2">CBS 109367</strain>
    </source>
</reference>
<feature type="region of interest" description="Disordered" evidence="1">
    <location>
        <begin position="820"/>
        <end position="851"/>
    </location>
</feature>
<feature type="region of interest" description="Disordered" evidence="1">
    <location>
        <begin position="1"/>
        <end position="502"/>
    </location>
</feature>
<feature type="compositionally biased region" description="Low complexity" evidence="1">
    <location>
        <begin position="102"/>
        <end position="117"/>
    </location>
</feature>